<sequence length="472" mass="53201">MELLFFNPDEYERLYNCSAYEIDQVPLSKRQNIKLGFIFLSIGIICEVLYVPCMIAIRKHMDSTCFKFMFYIAIADMLCLLVCGIVTGYLAIIGAVFCTAPTFIYISGAFALALWVTETTAEMFLAFNRCVELSSSRLADLLFGGKRIYLWMVVTTLYGMYFVLFTKPLIFNGIYITWFQNPHVGYIDSFEDTYRNSMQSIHNVIVVAVLPSIYLLFALILFVKGRKISAAAGPNASLVNQKSIFIQVVLISCVNAIASAIYVSMNLVPLSKLLILVGHFCWIMAHGIPPIIYLLLNKTVRHDVLVMFVRPIGMVFPFITLPSGGKTSIIRTLETNRVTVTNTSKSIHIIMLQTNRVKPLATIEPSHHHQSANANELLKVYFDPPEVQYLVTVSKVIDFDEGTYRIIANGLRTKTQPDGREMIKLNKTILADFEYISFIFVRSDGLKALGVVSGDEAREEKELAFDYYENGG</sequence>
<dbReference type="SUPFAM" id="SSF81321">
    <property type="entry name" value="Family A G protein-coupled receptor-like"/>
    <property type="match status" value="1"/>
</dbReference>
<feature type="transmembrane region" description="Helical" evidence="1">
    <location>
        <begin position="69"/>
        <end position="97"/>
    </location>
</feature>
<keyword evidence="2" id="KW-1185">Reference proteome</keyword>
<evidence type="ECO:0000313" key="2">
    <source>
        <dbReference type="Proteomes" id="UP000050741"/>
    </source>
</evidence>
<dbReference type="PANTHER" id="PTHR23021">
    <property type="entry name" value="SERPENTINE RECEPTOR, CLASS T"/>
    <property type="match status" value="1"/>
</dbReference>
<dbReference type="Pfam" id="PF10321">
    <property type="entry name" value="7TM_GPCR_Srt"/>
    <property type="match status" value="1"/>
</dbReference>
<keyword evidence="1" id="KW-1133">Transmembrane helix</keyword>
<feature type="transmembrane region" description="Helical" evidence="1">
    <location>
        <begin position="35"/>
        <end position="57"/>
    </location>
</feature>
<keyword evidence="1" id="KW-0472">Membrane</keyword>
<protein>
    <submittedName>
        <fullName evidence="3">G protein-coupled receptor</fullName>
    </submittedName>
</protein>
<dbReference type="Proteomes" id="UP000050741">
    <property type="component" value="Unassembled WGS sequence"/>
</dbReference>
<dbReference type="InterPro" id="IPR019425">
    <property type="entry name" value="7TM_GPCR_serpentine_rcpt_Srt"/>
</dbReference>
<feature type="transmembrane region" description="Helical" evidence="1">
    <location>
        <begin position="303"/>
        <end position="321"/>
    </location>
</feature>
<feature type="transmembrane region" description="Helical" evidence="1">
    <location>
        <begin position="273"/>
        <end position="296"/>
    </location>
</feature>
<evidence type="ECO:0000313" key="3">
    <source>
        <dbReference type="WBParaSite" id="GPLIN_001004600"/>
    </source>
</evidence>
<reference evidence="3" key="2">
    <citation type="submission" date="2016-06" db="UniProtKB">
        <authorList>
            <consortium name="WormBaseParasite"/>
        </authorList>
    </citation>
    <scope>IDENTIFICATION</scope>
</reference>
<evidence type="ECO:0000256" key="1">
    <source>
        <dbReference type="SAM" id="Phobius"/>
    </source>
</evidence>
<feature type="transmembrane region" description="Helical" evidence="1">
    <location>
        <begin position="103"/>
        <end position="127"/>
    </location>
</feature>
<name>A0A183CAZ5_GLOPA</name>
<dbReference type="PANTHER" id="PTHR23021:SF11">
    <property type="entry name" value="SERPENTINE RECEPTOR, CLASS T"/>
    <property type="match status" value="1"/>
</dbReference>
<keyword evidence="1" id="KW-0812">Transmembrane</keyword>
<organism evidence="2 3">
    <name type="scientific">Globodera pallida</name>
    <name type="common">Potato cyst nematode worm</name>
    <name type="synonym">Heterodera pallida</name>
    <dbReference type="NCBI Taxonomy" id="36090"/>
    <lineage>
        <taxon>Eukaryota</taxon>
        <taxon>Metazoa</taxon>
        <taxon>Ecdysozoa</taxon>
        <taxon>Nematoda</taxon>
        <taxon>Chromadorea</taxon>
        <taxon>Rhabditida</taxon>
        <taxon>Tylenchina</taxon>
        <taxon>Tylenchomorpha</taxon>
        <taxon>Tylenchoidea</taxon>
        <taxon>Heteroderidae</taxon>
        <taxon>Heteroderinae</taxon>
        <taxon>Globodera</taxon>
    </lineage>
</organism>
<feature type="transmembrane region" description="Helical" evidence="1">
    <location>
        <begin position="201"/>
        <end position="223"/>
    </location>
</feature>
<reference evidence="2" key="1">
    <citation type="submission" date="2014-05" db="EMBL/GenBank/DDBJ databases">
        <title>The genome and life-stage specific transcriptomes of Globodera pallida elucidate key aspects of plant parasitism by a cyst nematode.</title>
        <authorList>
            <person name="Cotton J.A."/>
            <person name="Lilley C.J."/>
            <person name="Jones L.M."/>
            <person name="Kikuchi T."/>
            <person name="Reid A.J."/>
            <person name="Thorpe P."/>
            <person name="Tsai I.J."/>
            <person name="Beasley H."/>
            <person name="Blok V."/>
            <person name="Cock P.J.A."/>
            <person name="Van den Akker S.E."/>
            <person name="Holroyd N."/>
            <person name="Hunt M."/>
            <person name="Mantelin S."/>
            <person name="Naghra H."/>
            <person name="Pain A."/>
            <person name="Palomares-Rius J.E."/>
            <person name="Zarowiecki M."/>
            <person name="Berriman M."/>
            <person name="Jones J.T."/>
            <person name="Urwin P.E."/>
        </authorList>
    </citation>
    <scope>NUCLEOTIDE SEQUENCE [LARGE SCALE GENOMIC DNA]</scope>
    <source>
        <strain evidence="2">Lindley</strain>
    </source>
</reference>
<feature type="transmembrane region" description="Helical" evidence="1">
    <location>
        <begin position="244"/>
        <end position="267"/>
    </location>
</feature>
<dbReference type="WBParaSite" id="GPLIN_001004600">
    <property type="protein sequence ID" value="GPLIN_001004600"/>
    <property type="gene ID" value="GPLIN_001004600"/>
</dbReference>
<dbReference type="Gene3D" id="1.20.1070.10">
    <property type="entry name" value="Rhodopsin 7-helix transmembrane proteins"/>
    <property type="match status" value="1"/>
</dbReference>
<accession>A0A183CAZ5</accession>
<proteinExistence type="predicted"/>
<dbReference type="AlphaFoldDB" id="A0A183CAZ5"/>
<dbReference type="CDD" id="cd00637">
    <property type="entry name" value="7tm_classA_rhodopsin-like"/>
    <property type="match status" value="1"/>
</dbReference>